<dbReference type="Proteomes" id="UP000044098">
    <property type="component" value="Unassembled WGS sequence"/>
</dbReference>
<protein>
    <recommendedName>
        <fullName evidence="3">Phosphohydrolase</fullName>
    </recommendedName>
</protein>
<evidence type="ECO:0000313" key="2">
    <source>
        <dbReference type="Proteomes" id="UP000044098"/>
    </source>
</evidence>
<sequence length="207" mass="23619">MAKAIARTSSRYPFDFANPDPRHVDIVDIALGLSKECRWNGQLPPDEFLSVAQHCVMASQMLPPDLQFEGLLHDGEEAYVRDLASPIKSLIPQYVSLAAGITRAIRIRFDLPLEHHSSEVKDVDRNLQRMEEGAIFGNEPKFELWSPRQAFERFIGRFNELYPAHLERLREQGVRTYHDRLVAHSEAPADLVEVSSIERPPRESFTG</sequence>
<proteinExistence type="predicted"/>
<organism evidence="1 2">
    <name type="scientific">Achromobacter aegrifaciens</name>
    <dbReference type="NCBI Taxonomy" id="1287736"/>
    <lineage>
        <taxon>Bacteria</taxon>
        <taxon>Pseudomonadati</taxon>
        <taxon>Pseudomonadota</taxon>
        <taxon>Betaproteobacteria</taxon>
        <taxon>Burkholderiales</taxon>
        <taxon>Alcaligenaceae</taxon>
        <taxon>Achromobacter</taxon>
    </lineage>
</organism>
<reference evidence="1 2" key="1">
    <citation type="submission" date="2015-09" db="EMBL/GenBank/DDBJ databases">
        <authorList>
            <consortium name="Pathogen Informatics"/>
        </authorList>
    </citation>
    <scope>NUCLEOTIDE SEQUENCE [LARGE SCALE GENOMIC DNA]</scope>
    <source>
        <strain evidence="1 2">2789STDY5608625</strain>
    </source>
</reference>
<name>A0AAD2KLS9_ACHAE</name>
<gene>
    <name evidence="1" type="ORF">ERS370000_05410</name>
</gene>
<dbReference type="Gene3D" id="1.10.3210.10">
    <property type="entry name" value="Hypothetical protein af1432"/>
    <property type="match status" value="1"/>
</dbReference>
<dbReference type="EMBL" id="CYTK01000012">
    <property type="protein sequence ID" value="CUJ70784.1"/>
    <property type="molecule type" value="Genomic_DNA"/>
</dbReference>
<dbReference type="AlphaFoldDB" id="A0AAD2KLS9"/>
<comment type="caution">
    <text evidence="1">The sequence shown here is derived from an EMBL/GenBank/DDBJ whole genome shotgun (WGS) entry which is preliminary data.</text>
</comment>
<evidence type="ECO:0000313" key="1">
    <source>
        <dbReference type="EMBL" id="CUJ70784.1"/>
    </source>
</evidence>
<accession>A0AAD2KLS9</accession>
<evidence type="ECO:0008006" key="3">
    <source>
        <dbReference type="Google" id="ProtNLM"/>
    </source>
</evidence>
<dbReference type="SUPFAM" id="SSF109604">
    <property type="entry name" value="HD-domain/PDEase-like"/>
    <property type="match status" value="1"/>
</dbReference>